<keyword evidence="2" id="KW-1185">Reference proteome</keyword>
<sequence>MSIPFIKGTTTFQSSLSIVEVGAIISQKVFGGLVLKGLEKRIYDEVPIIFINSEILGLRVVLSGYSGYSEGNHFVLQISPHGFSKKFGKFVKNDIQEIKLNEYLKQLMEYYFTNDGREDVLRSMVID</sequence>
<dbReference type="EMBL" id="BTPU01000076">
    <property type="protein sequence ID" value="GMQ64600.1"/>
    <property type="molecule type" value="Genomic_DNA"/>
</dbReference>
<proteinExistence type="predicted"/>
<protein>
    <submittedName>
        <fullName evidence="1">Uncharacterized protein</fullName>
    </submittedName>
</protein>
<evidence type="ECO:0000313" key="2">
    <source>
        <dbReference type="Proteomes" id="UP001374599"/>
    </source>
</evidence>
<gene>
    <name evidence="1" type="ORF">AN2V17_38380</name>
</gene>
<name>A0ACB5UPR4_9FIRM</name>
<reference evidence="1" key="1">
    <citation type="submission" date="2023-09" db="EMBL/GenBank/DDBJ databases">
        <title>Vallitalea sediminicola and Vallitalea maricola sp. nov., anaerobic bacteria isolated from marine sediment.</title>
        <authorList>
            <person name="Hirano S."/>
            <person name="Maeda A."/>
            <person name="Terahara T."/>
            <person name="Mori K."/>
            <person name="Hamada M."/>
            <person name="Matsumoto R."/>
            <person name="Kobayashi T."/>
        </authorList>
    </citation>
    <scope>NUCLEOTIDE SEQUENCE</scope>
    <source>
        <strain evidence="1">AN17-2</strain>
    </source>
</reference>
<evidence type="ECO:0000313" key="1">
    <source>
        <dbReference type="EMBL" id="GMQ64600.1"/>
    </source>
</evidence>
<dbReference type="Proteomes" id="UP001374599">
    <property type="component" value="Unassembled WGS sequence"/>
</dbReference>
<accession>A0ACB5UPR4</accession>
<organism evidence="1 2">
    <name type="scientific">Vallitalea maricola</name>
    <dbReference type="NCBI Taxonomy" id="3074433"/>
    <lineage>
        <taxon>Bacteria</taxon>
        <taxon>Bacillati</taxon>
        <taxon>Bacillota</taxon>
        <taxon>Clostridia</taxon>
        <taxon>Lachnospirales</taxon>
        <taxon>Vallitaleaceae</taxon>
        <taxon>Vallitalea</taxon>
    </lineage>
</organism>
<comment type="caution">
    <text evidence="1">The sequence shown here is derived from an EMBL/GenBank/DDBJ whole genome shotgun (WGS) entry which is preliminary data.</text>
</comment>